<sequence>MKGEETGLSIFGRYSGKSPFFPAFLPVISGCFPLEKMALFMLK</sequence>
<protein>
    <submittedName>
        <fullName evidence="2">Uncharacterized protein</fullName>
    </submittedName>
</protein>
<dbReference type="STRING" id="301148.B4135_3633"/>
<evidence type="ECO:0000313" key="2">
    <source>
        <dbReference type="EMBL" id="KYD10057.1"/>
    </source>
</evidence>
<reference evidence="2 3" key="1">
    <citation type="submission" date="2016-01" db="EMBL/GenBank/DDBJ databases">
        <title>Draft Genome Sequences of Seven Thermophilic Sporeformers Isolated from Foods.</title>
        <authorList>
            <person name="Berendsen E.M."/>
            <person name="Wells-Bennik M.H."/>
            <person name="Krawcyk A.O."/>
            <person name="De Jong A."/>
            <person name="Holsappel S."/>
            <person name="Eijlander R.T."/>
            <person name="Kuipers O.P."/>
        </authorList>
    </citation>
    <scope>NUCLEOTIDE SEQUENCE [LARGE SCALE GENOMIC DNA]</scope>
    <source>
        <strain evidence="2 3">B4135</strain>
    </source>
</reference>
<dbReference type="Proteomes" id="UP000075683">
    <property type="component" value="Unassembled WGS sequence"/>
</dbReference>
<evidence type="ECO:0000313" key="3">
    <source>
        <dbReference type="Proteomes" id="UP000075683"/>
    </source>
</evidence>
<gene>
    <name evidence="2" type="ORF">B4135_3633</name>
</gene>
<comment type="caution">
    <text evidence="2">The sequence shown here is derived from an EMBL/GenBank/DDBJ whole genome shotgun (WGS) entry which is preliminary data.</text>
</comment>
<dbReference type="AlphaFoldDB" id="A0A150LCI4"/>
<dbReference type="EMBL" id="LQYT01000123">
    <property type="protein sequence ID" value="KYD10057.1"/>
    <property type="molecule type" value="Genomic_DNA"/>
</dbReference>
<organism evidence="2 3">
    <name type="scientific">Caldibacillus debilis</name>
    <dbReference type="NCBI Taxonomy" id="301148"/>
    <lineage>
        <taxon>Bacteria</taxon>
        <taxon>Bacillati</taxon>
        <taxon>Bacillota</taxon>
        <taxon>Bacilli</taxon>
        <taxon>Bacillales</taxon>
        <taxon>Bacillaceae</taxon>
        <taxon>Caldibacillus</taxon>
    </lineage>
</organism>
<keyword evidence="1" id="KW-0472">Membrane</keyword>
<keyword evidence="1" id="KW-0812">Transmembrane</keyword>
<name>A0A150LCI4_9BACI</name>
<evidence type="ECO:0000256" key="1">
    <source>
        <dbReference type="SAM" id="Phobius"/>
    </source>
</evidence>
<proteinExistence type="predicted"/>
<keyword evidence="1" id="KW-1133">Transmembrane helix</keyword>
<dbReference type="PROSITE" id="PS51257">
    <property type="entry name" value="PROKAR_LIPOPROTEIN"/>
    <property type="match status" value="1"/>
</dbReference>
<accession>A0A150LCI4</accession>
<feature type="transmembrane region" description="Helical" evidence="1">
    <location>
        <begin position="20"/>
        <end position="42"/>
    </location>
</feature>